<dbReference type="Proteomes" id="UP000198748">
    <property type="component" value="Unassembled WGS sequence"/>
</dbReference>
<keyword evidence="3" id="KW-1185">Reference proteome</keyword>
<name>A0A1G7WFJ7_9BACT</name>
<evidence type="ECO:0000313" key="3">
    <source>
        <dbReference type="Proteomes" id="UP000198748"/>
    </source>
</evidence>
<accession>A0A1G7WFJ7</accession>
<keyword evidence="1" id="KW-0812">Transmembrane</keyword>
<organism evidence="2 3">
    <name type="scientific">Dyadobacter soli</name>
    <dbReference type="NCBI Taxonomy" id="659014"/>
    <lineage>
        <taxon>Bacteria</taxon>
        <taxon>Pseudomonadati</taxon>
        <taxon>Bacteroidota</taxon>
        <taxon>Cytophagia</taxon>
        <taxon>Cytophagales</taxon>
        <taxon>Spirosomataceae</taxon>
        <taxon>Dyadobacter</taxon>
    </lineage>
</organism>
<dbReference type="OrthoDB" id="9848018at2"/>
<proteinExistence type="predicted"/>
<evidence type="ECO:0000313" key="2">
    <source>
        <dbReference type="EMBL" id="SDG70688.1"/>
    </source>
</evidence>
<dbReference type="AlphaFoldDB" id="A0A1G7WFJ7"/>
<evidence type="ECO:0000256" key="1">
    <source>
        <dbReference type="SAM" id="Phobius"/>
    </source>
</evidence>
<gene>
    <name evidence="2" type="ORF">SAMN04487996_12227</name>
</gene>
<dbReference type="STRING" id="659014.SAMN04487996_12227"/>
<dbReference type="EMBL" id="FNAN01000022">
    <property type="protein sequence ID" value="SDG70688.1"/>
    <property type="molecule type" value="Genomic_DNA"/>
</dbReference>
<sequence length="66" mass="7468">MKTGKAFWGWVTMASIFVALGTMFLPKGKSYKARRIIDKTKKLLGMQDQLLANPDEQKTTTFQGRS</sequence>
<keyword evidence="1" id="KW-1133">Transmembrane helix</keyword>
<feature type="transmembrane region" description="Helical" evidence="1">
    <location>
        <begin position="6"/>
        <end position="25"/>
    </location>
</feature>
<protein>
    <submittedName>
        <fullName evidence="2">Uncharacterized protein</fullName>
    </submittedName>
</protein>
<reference evidence="3" key="1">
    <citation type="submission" date="2016-10" db="EMBL/GenBank/DDBJ databases">
        <authorList>
            <person name="Varghese N."/>
            <person name="Submissions S."/>
        </authorList>
    </citation>
    <scope>NUCLEOTIDE SEQUENCE [LARGE SCALE GENOMIC DNA]</scope>
    <source>
        <strain evidence="3">DSM 25329</strain>
    </source>
</reference>
<dbReference type="RefSeq" id="WP_090156663.1">
    <property type="nucleotide sequence ID" value="NZ_FNAN01000022.1"/>
</dbReference>
<keyword evidence="1" id="KW-0472">Membrane</keyword>